<reference evidence="1 2" key="1">
    <citation type="submission" date="2023-07" db="EMBL/GenBank/DDBJ databases">
        <title>Genomic Encyclopedia of Type Strains, Phase IV (KMG-IV): sequencing the most valuable type-strain genomes for metagenomic binning, comparative biology and taxonomic classification.</title>
        <authorList>
            <person name="Goeker M."/>
        </authorList>
    </citation>
    <scope>NUCLEOTIDE SEQUENCE [LARGE SCALE GENOMIC DNA]</scope>
    <source>
        <strain evidence="1 2">DSM 9768</strain>
    </source>
</reference>
<dbReference type="RefSeq" id="WP_307325051.1">
    <property type="nucleotide sequence ID" value="NZ_JAUSUG010000007.1"/>
</dbReference>
<proteinExistence type="predicted"/>
<dbReference type="EMBL" id="JAUSUG010000007">
    <property type="protein sequence ID" value="MDQ0254714.1"/>
    <property type="molecule type" value="Genomic_DNA"/>
</dbReference>
<name>A0ABT9ZU00_9BACI</name>
<accession>A0ABT9ZU00</accession>
<evidence type="ECO:0000313" key="1">
    <source>
        <dbReference type="EMBL" id="MDQ0254714.1"/>
    </source>
</evidence>
<dbReference type="Proteomes" id="UP001230005">
    <property type="component" value="Unassembled WGS sequence"/>
</dbReference>
<evidence type="ECO:0000313" key="2">
    <source>
        <dbReference type="Proteomes" id="UP001230005"/>
    </source>
</evidence>
<dbReference type="Pfam" id="PF09844">
    <property type="entry name" value="DUF2071"/>
    <property type="match status" value="1"/>
</dbReference>
<dbReference type="InterPro" id="IPR018644">
    <property type="entry name" value="DUF2071"/>
</dbReference>
<dbReference type="PANTHER" id="PTHR39186:SF1">
    <property type="entry name" value="DUF2071 DOMAIN-CONTAINING PROTEIN"/>
    <property type="match status" value="1"/>
</dbReference>
<gene>
    <name evidence="1" type="ORF">J2S74_002093</name>
</gene>
<dbReference type="PANTHER" id="PTHR39186">
    <property type="entry name" value="DUF2071 FAMILY PROTEIN"/>
    <property type="match status" value="1"/>
</dbReference>
<protein>
    <submittedName>
        <fullName evidence="1">Uncharacterized protein YqjF (DUF2071 family)</fullName>
    </submittedName>
</protein>
<keyword evidence="2" id="KW-1185">Reference proteome</keyword>
<organism evidence="1 2">
    <name type="scientific">Evansella vedderi</name>
    <dbReference type="NCBI Taxonomy" id="38282"/>
    <lineage>
        <taxon>Bacteria</taxon>
        <taxon>Bacillati</taxon>
        <taxon>Bacillota</taxon>
        <taxon>Bacilli</taxon>
        <taxon>Bacillales</taxon>
        <taxon>Bacillaceae</taxon>
        <taxon>Evansella</taxon>
    </lineage>
</organism>
<sequence length="92" mass="10727">MKELKKVKKEAYANLKGYWCLHQVWSNILLVHFPVPKSIIRPLIPRCCQLDTFDNTVWISVVPLRIGVKGFAKIPFIRSIPEVNVRTYIKYG</sequence>
<comment type="caution">
    <text evidence="1">The sequence shown here is derived from an EMBL/GenBank/DDBJ whole genome shotgun (WGS) entry which is preliminary data.</text>
</comment>